<accession>A0A8C5P8A2</accession>
<keyword evidence="5" id="KW-0472">Membrane</keyword>
<feature type="transmembrane region" description="Helical" evidence="5">
    <location>
        <begin position="277"/>
        <end position="300"/>
    </location>
</feature>
<reference evidence="8" key="1">
    <citation type="submission" date="2025-08" db="UniProtKB">
        <authorList>
            <consortium name="Ensembl"/>
        </authorList>
    </citation>
    <scope>IDENTIFICATION</scope>
</reference>
<dbReference type="AlphaFoldDB" id="A0A8C5P8A2"/>
<comment type="subcellular location">
    <subcellularLocation>
        <location evidence="1">Secreted</location>
    </subcellularLocation>
</comment>
<dbReference type="PANTHER" id="PTHR45938:SF12">
    <property type="entry name" value="BOOPHILIN-G2"/>
    <property type="match status" value="1"/>
</dbReference>
<evidence type="ECO:0000259" key="7">
    <source>
        <dbReference type="PROSITE" id="PS50279"/>
    </source>
</evidence>
<evidence type="ECO:0000256" key="4">
    <source>
        <dbReference type="ARBA" id="ARBA00023157"/>
    </source>
</evidence>
<dbReference type="GO" id="GO:0050431">
    <property type="term" value="F:transforming growth factor beta binding"/>
    <property type="evidence" value="ECO:0007669"/>
    <property type="project" value="TreeGrafter"/>
</dbReference>
<keyword evidence="5" id="KW-1133">Transmembrane helix</keyword>
<evidence type="ECO:0000256" key="6">
    <source>
        <dbReference type="SAM" id="SignalP"/>
    </source>
</evidence>
<feature type="signal peptide" evidence="6">
    <location>
        <begin position="1"/>
        <end position="21"/>
    </location>
</feature>
<dbReference type="OrthoDB" id="9949223at2759"/>
<evidence type="ECO:0000256" key="3">
    <source>
        <dbReference type="ARBA" id="ARBA00022729"/>
    </source>
</evidence>
<dbReference type="GO" id="GO:0004867">
    <property type="term" value="F:serine-type endopeptidase inhibitor activity"/>
    <property type="evidence" value="ECO:0007669"/>
    <property type="project" value="InterPro"/>
</dbReference>
<keyword evidence="2" id="KW-0964">Secreted</keyword>
<feature type="domain" description="BPTI/Kunitz inhibitor" evidence="7">
    <location>
        <begin position="201"/>
        <end position="251"/>
    </location>
</feature>
<name>A0A8C5P8A2_9ANUR</name>
<protein>
    <recommendedName>
        <fullName evidence="7">BPTI/Kunitz inhibitor domain-containing protein</fullName>
    </recommendedName>
</protein>
<dbReference type="Proteomes" id="UP000694569">
    <property type="component" value="Unplaced"/>
</dbReference>
<dbReference type="GO" id="GO:0005615">
    <property type="term" value="C:extracellular space"/>
    <property type="evidence" value="ECO:0007669"/>
    <property type="project" value="TreeGrafter"/>
</dbReference>
<dbReference type="InterPro" id="IPR002223">
    <property type="entry name" value="Kunitz_BPTI"/>
</dbReference>
<keyword evidence="5" id="KW-0812">Transmembrane</keyword>
<dbReference type="PANTHER" id="PTHR45938">
    <property type="entry name" value="ACP24A4-RELATED"/>
    <property type="match status" value="1"/>
</dbReference>
<keyword evidence="9" id="KW-1185">Reference proteome</keyword>
<dbReference type="Ensembl" id="ENSLLET00000005505.1">
    <property type="protein sequence ID" value="ENSLLEP00000005275.1"/>
    <property type="gene ID" value="ENSLLEG00000003336.1"/>
</dbReference>
<proteinExistence type="predicted"/>
<keyword evidence="3 6" id="KW-0732">Signal</keyword>
<dbReference type="GeneTree" id="ENSGT00940000169460"/>
<keyword evidence="4" id="KW-1015">Disulfide bond</keyword>
<evidence type="ECO:0000256" key="2">
    <source>
        <dbReference type="ARBA" id="ARBA00022525"/>
    </source>
</evidence>
<evidence type="ECO:0000256" key="5">
    <source>
        <dbReference type="SAM" id="Phobius"/>
    </source>
</evidence>
<dbReference type="InterPro" id="IPR020901">
    <property type="entry name" value="Prtase_inh_Kunz-CS"/>
</dbReference>
<evidence type="ECO:0000256" key="1">
    <source>
        <dbReference type="ARBA" id="ARBA00004613"/>
    </source>
</evidence>
<reference evidence="8" key="2">
    <citation type="submission" date="2025-09" db="UniProtKB">
        <authorList>
            <consortium name="Ensembl"/>
        </authorList>
    </citation>
    <scope>IDENTIFICATION</scope>
</reference>
<dbReference type="PRINTS" id="PR00759">
    <property type="entry name" value="BASICPTASE"/>
</dbReference>
<dbReference type="GO" id="GO:0048019">
    <property type="term" value="F:receptor antagonist activity"/>
    <property type="evidence" value="ECO:0007669"/>
    <property type="project" value="TreeGrafter"/>
</dbReference>
<dbReference type="PROSITE" id="PS50279">
    <property type="entry name" value="BPTI_KUNITZ_2"/>
    <property type="match status" value="1"/>
</dbReference>
<organism evidence="8 9">
    <name type="scientific">Leptobrachium leishanense</name>
    <name type="common">Leishan spiny toad</name>
    <dbReference type="NCBI Taxonomy" id="445787"/>
    <lineage>
        <taxon>Eukaryota</taxon>
        <taxon>Metazoa</taxon>
        <taxon>Chordata</taxon>
        <taxon>Craniata</taxon>
        <taxon>Vertebrata</taxon>
        <taxon>Euteleostomi</taxon>
        <taxon>Amphibia</taxon>
        <taxon>Batrachia</taxon>
        <taxon>Anura</taxon>
        <taxon>Pelobatoidea</taxon>
        <taxon>Megophryidae</taxon>
        <taxon>Leptobrachium</taxon>
    </lineage>
</organism>
<dbReference type="Gene3D" id="4.10.410.10">
    <property type="entry name" value="Pancreatic trypsin inhibitor Kunitz domain"/>
    <property type="match status" value="2"/>
</dbReference>
<dbReference type="InterPro" id="IPR036880">
    <property type="entry name" value="Kunitz_BPTI_sf"/>
</dbReference>
<dbReference type="Pfam" id="PF00014">
    <property type="entry name" value="Kunitz_BPTI"/>
    <property type="match status" value="2"/>
</dbReference>
<dbReference type="SUPFAM" id="SSF57362">
    <property type="entry name" value="BPTI-like"/>
    <property type="match status" value="2"/>
</dbReference>
<dbReference type="SMART" id="SM00131">
    <property type="entry name" value="KU"/>
    <property type="match status" value="2"/>
</dbReference>
<dbReference type="GO" id="GO:0007179">
    <property type="term" value="P:transforming growth factor beta receptor signaling pathway"/>
    <property type="evidence" value="ECO:0007669"/>
    <property type="project" value="TreeGrafter"/>
</dbReference>
<evidence type="ECO:0000313" key="8">
    <source>
        <dbReference type="Ensembl" id="ENSLLEP00000005275.1"/>
    </source>
</evidence>
<dbReference type="PROSITE" id="PS00280">
    <property type="entry name" value="BPTI_KUNITZ_1"/>
    <property type="match status" value="1"/>
</dbReference>
<sequence>MVLVSMRWSLLSMQWSPLSMRWSPLSMCWYQCLCGGTGVHAVVPAVHAMVPAVHAMVPAVHAMVPCPCDGPRCPCDGPRCPCDGTGVHAMVPAVHAMVPAVHVMVPVSMQWSPLSMRCLWFALSVTALSSSDSECDDLPAARSSGKEAKMRWSYDKSQKVCMVFLQIESGTSRNSFLTEKECLRQCSAEYNHIYPEGEAVCELPVESGPCMALMVMWYYDAKRDVCDNFIYGGCQGNGNRFYTKGNCTRTCVNPKRGRFGGAAESEDSPQSDTDTGLIVGVVCGCVFGVAFLVTLGLYLVQRKKAKTQHKRVPAVEMK</sequence>
<dbReference type="FunFam" id="4.10.410.10:FF:000020">
    <property type="entry name" value="Collagen, type VI, alpha 3"/>
    <property type="match status" value="1"/>
</dbReference>
<feature type="chain" id="PRO_5034130088" description="BPTI/Kunitz inhibitor domain-containing protein" evidence="6">
    <location>
        <begin position="22"/>
        <end position="318"/>
    </location>
</feature>
<evidence type="ECO:0000313" key="9">
    <source>
        <dbReference type="Proteomes" id="UP000694569"/>
    </source>
</evidence>